<dbReference type="SUPFAM" id="SSF64484">
    <property type="entry name" value="beta and beta-prime subunits of DNA dependent RNA-polymerase"/>
    <property type="match status" value="1"/>
</dbReference>
<dbReference type="Pfam" id="PF04983">
    <property type="entry name" value="RNA_pol_Rpb1_3"/>
    <property type="match status" value="1"/>
</dbReference>
<dbReference type="NCBIfam" id="NF006336">
    <property type="entry name" value="PRK08566.1"/>
    <property type="match status" value="1"/>
</dbReference>
<gene>
    <name evidence="19" type="ORF">BOX15_Mlig018225g1</name>
</gene>
<evidence type="ECO:0000256" key="8">
    <source>
        <dbReference type="ARBA" id="ARBA00022723"/>
    </source>
</evidence>
<evidence type="ECO:0000256" key="12">
    <source>
        <dbReference type="ARBA" id="ARBA00022843"/>
    </source>
</evidence>
<dbReference type="Gene3D" id="3.30.1360.140">
    <property type="match status" value="1"/>
</dbReference>
<dbReference type="FunFam" id="1.10.150.390:FF:000001">
    <property type="entry name" value="DNA-directed RNA polymerase subunit"/>
    <property type="match status" value="1"/>
</dbReference>
<evidence type="ECO:0000256" key="1">
    <source>
        <dbReference type="ARBA" id="ARBA00004123"/>
    </source>
</evidence>
<dbReference type="InterPro" id="IPR006592">
    <property type="entry name" value="RNA_pol_N"/>
</dbReference>
<proteinExistence type="inferred from homology"/>
<comment type="function">
    <text evidence="16">DNA-dependent RNA polymerase catalyzes the transcription of DNA into RNA using the four ribonucleoside triphosphates as substrates.</text>
</comment>
<dbReference type="Pfam" id="PF04992">
    <property type="entry name" value="RNA_pol_Rpb1_6"/>
    <property type="match status" value="1"/>
</dbReference>
<evidence type="ECO:0000256" key="2">
    <source>
        <dbReference type="ARBA" id="ARBA00006460"/>
    </source>
</evidence>
<dbReference type="InterPro" id="IPR044893">
    <property type="entry name" value="RNA_pol_Rpb1_clamp_domain"/>
</dbReference>
<dbReference type="InterPro" id="IPR000722">
    <property type="entry name" value="RNA_pol_asu"/>
</dbReference>
<dbReference type="GO" id="GO:0005665">
    <property type="term" value="C:RNA polymerase II, core complex"/>
    <property type="evidence" value="ECO:0007669"/>
    <property type="project" value="TreeGrafter"/>
</dbReference>
<keyword evidence="10" id="KW-0862">Zinc</keyword>
<reference evidence="19 20" key="1">
    <citation type="submission" date="2017-06" db="EMBL/GenBank/DDBJ databases">
        <title>A platform for efficient transgenesis in Macrostomum lignano, a flatworm model organism for stem cell research.</title>
        <authorList>
            <person name="Berezikov E."/>
        </authorList>
    </citation>
    <scope>NUCLEOTIDE SEQUENCE [LARGE SCALE GENOMIC DNA]</scope>
    <source>
        <strain evidence="19">DV1</strain>
        <tissue evidence="19">Whole organism</tissue>
    </source>
</reference>
<keyword evidence="6 16" id="KW-0808">Transferase</keyword>
<dbReference type="InterPro" id="IPR045867">
    <property type="entry name" value="DNA-dir_RpoC_beta_prime"/>
</dbReference>
<dbReference type="InterPro" id="IPR007081">
    <property type="entry name" value="RNA_pol_Rpb1_5"/>
</dbReference>
<dbReference type="PANTHER" id="PTHR19376">
    <property type="entry name" value="DNA-DIRECTED RNA POLYMERASE"/>
    <property type="match status" value="1"/>
</dbReference>
<feature type="compositionally biased region" description="Pro residues" evidence="17">
    <location>
        <begin position="1593"/>
        <end position="1607"/>
    </location>
</feature>
<dbReference type="FunFam" id="2.40.40.20:FF:000019">
    <property type="entry name" value="DNA-directed RNA polymerase II subunit RPB1"/>
    <property type="match status" value="1"/>
</dbReference>
<organism evidence="19 20">
    <name type="scientific">Macrostomum lignano</name>
    <dbReference type="NCBI Taxonomy" id="282301"/>
    <lineage>
        <taxon>Eukaryota</taxon>
        <taxon>Metazoa</taxon>
        <taxon>Spiralia</taxon>
        <taxon>Lophotrochozoa</taxon>
        <taxon>Platyhelminthes</taxon>
        <taxon>Rhabditophora</taxon>
        <taxon>Macrostomorpha</taxon>
        <taxon>Macrostomida</taxon>
        <taxon>Macrostomidae</taxon>
        <taxon>Macrostomum</taxon>
    </lineage>
</organism>
<dbReference type="FunFam" id="4.10.860.120:FF:000005">
    <property type="entry name" value="DNA-directed RNA polymerase subunit"/>
    <property type="match status" value="1"/>
</dbReference>
<dbReference type="Pfam" id="PF04997">
    <property type="entry name" value="RNA_pol_Rpb1_1"/>
    <property type="match status" value="1"/>
</dbReference>
<dbReference type="InterPro" id="IPR042102">
    <property type="entry name" value="RNA_pol_Rpb1_3_sf"/>
</dbReference>
<keyword evidence="9" id="KW-0677">Repeat</keyword>
<dbReference type="InterPro" id="IPR007073">
    <property type="entry name" value="RNA_pol_Rpb1_7"/>
</dbReference>
<dbReference type="PRINTS" id="PR01217">
    <property type="entry name" value="PRICHEXTENSN"/>
</dbReference>
<keyword evidence="13" id="KW-0238">DNA-binding</keyword>
<dbReference type="GO" id="GO:0003899">
    <property type="term" value="F:DNA-directed RNA polymerase activity"/>
    <property type="evidence" value="ECO:0007669"/>
    <property type="project" value="UniProtKB-EC"/>
</dbReference>
<evidence type="ECO:0000259" key="18">
    <source>
        <dbReference type="SMART" id="SM00663"/>
    </source>
</evidence>
<keyword evidence="5" id="KW-0597">Phosphoprotein</keyword>
<accession>A0A267FN12</accession>
<evidence type="ECO:0000256" key="7">
    <source>
        <dbReference type="ARBA" id="ARBA00022695"/>
    </source>
</evidence>
<keyword evidence="8" id="KW-0479">Metal-binding</keyword>
<dbReference type="Gene3D" id="1.10.150.390">
    <property type="match status" value="1"/>
</dbReference>
<keyword evidence="14 16" id="KW-0804">Transcription</keyword>
<keyword evidence="11" id="KW-0460">Magnesium</keyword>
<dbReference type="OrthoDB" id="270392at2759"/>
<keyword evidence="7 16" id="KW-0548">Nucleotidyltransferase</keyword>
<dbReference type="InterPro" id="IPR038593">
    <property type="entry name" value="RNA_pol_Rpb1_7_sf"/>
</dbReference>
<dbReference type="SMART" id="SM00663">
    <property type="entry name" value="RPOLA_N"/>
    <property type="match status" value="1"/>
</dbReference>
<dbReference type="FunFam" id="1.10.274.100:FF:000001">
    <property type="entry name" value="DNA-directed RNA polymerase subunit"/>
    <property type="match status" value="1"/>
</dbReference>
<keyword evidence="4" id="KW-1017">Isopeptide bond</keyword>
<evidence type="ECO:0000256" key="15">
    <source>
        <dbReference type="ARBA" id="ARBA00023242"/>
    </source>
</evidence>
<dbReference type="Pfam" id="PF05000">
    <property type="entry name" value="RNA_pol_Rpb1_4"/>
    <property type="match status" value="1"/>
</dbReference>
<dbReference type="Gene3D" id="3.30.1490.180">
    <property type="entry name" value="RNA polymerase ii"/>
    <property type="match status" value="1"/>
</dbReference>
<dbReference type="Pfam" id="PF04990">
    <property type="entry name" value="RNA_pol_Rpb1_7"/>
    <property type="match status" value="1"/>
</dbReference>
<dbReference type="EMBL" id="NIVC01000897">
    <property type="protein sequence ID" value="PAA75175.1"/>
    <property type="molecule type" value="Genomic_DNA"/>
</dbReference>
<comment type="similarity">
    <text evidence="2 16">Belongs to the RNA polymerase beta' chain family.</text>
</comment>
<comment type="catalytic activity">
    <reaction evidence="16">
        <text>RNA(n) + a ribonucleoside 5'-triphosphate = RNA(n+1) + diphosphate</text>
        <dbReference type="Rhea" id="RHEA:21248"/>
        <dbReference type="Rhea" id="RHEA-COMP:14527"/>
        <dbReference type="Rhea" id="RHEA-COMP:17342"/>
        <dbReference type="ChEBI" id="CHEBI:33019"/>
        <dbReference type="ChEBI" id="CHEBI:61557"/>
        <dbReference type="ChEBI" id="CHEBI:140395"/>
        <dbReference type="EC" id="2.7.7.6"/>
    </reaction>
</comment>
<dbReference type="PROSITE" id="PS00115">
    <property type="entry name" value="RNA_POL_II_REPEAT"/>
    <property type="match status" value="20"/>
</dbReference>
<feature type="domain" description="RNA polymerase N-terminal" evidence="18">
    <location>
        <begin position="249"/>
        <end position="552"/>
    </location>
</feature>
<feature type="region of interest" description="Disordered" evidence="17">
    <location>
        <begin position="1593"/>
        <end position="1913"/>
    </location>
</feature>
<evidence type="ECO:0000256" key="4">
    <source>
        <dbReference type="ARBA" id="ARBA00022499"/>
    </source>
</evidence>
<dbReference type="Pfam" id="PF04998">
    <property type="entry name" value="RNA_pol_Rpb1_5"/>
    <property type="match status" value="1"/>
</dbReference>
<dbReference type="FunFam" id="1.10.132.30:FF:000001">
    <property type="entry name" value="DNA-directed RNA polymerase subunit"/>
    <property type="match status" value="1"/>
</dbReference>
<dbReference type="Proteomes" id="UP000215902">
    <property type="component" value="Unassembled WGS sequence"/>
</dbReference>
<dbReference type="InterPro" id="IPR007083">
    <property type="entry name" value="RNA_pol_Rpb1_4"/>
</dbReference>
<evidence type="ECO:0000256" key="17">
    <source>
        <dbReference type="SAM" id="MobiDB-lite"/>
    </source>
</evidence>
<evidence type="ECO:0000313" key="19">
    <source>
        <dbReference type="EMBL" id="PAA75175.1"/>
    </source>
</evidence>
<name>A0A267FN12_9PLAT</name>
<dbReference type="InterPro" id="IPR000684">
    <property type="entry name" value="RNA_pol_II_repeat_euk"/>
</dbReference>
<dbReference type="PANTHER" id="PTHR19376:SF37">
    <property type="entry name" value="DNA-DIRECTED RNA POLYMERASE II SUBUNIT RPB1"/>
    <property type="match status" value="1"/>
</dbReference>
<dbReference type="GO" id="GO:0003677">
    <property type="term" value="F:DNA binding"/>
    <property type="evidence" value="ECO:0007669"/>
    <property type="project" value="UniProtKB-KW"/>
</dbReference>
<dbReference type="CDD" id="cd02584">
    <property type="entry name" value="RNAP_II_Rpb1_C"/>
    <property type="match status" value="1"/>
</dbReference>
<keyword evidence="12" id="KW-0832">Ubl conjugation</keyword>
<dbReference type="InterPro" id="IPR007080">
    <property type="entry name" value="RNA_pol_Rpb1_1"/>
</dbReference>
<dbReference type="EC" id="2.7.7.6" evidence="16"/>
<dbReference type="GO" id="GO:0006366">
    <property type="term" value="P:transcription by RNA polymerase II"/>
    <property type="evidence" value="ECO:0007669"/>
    <property type="project" value="InterPro"/>
</dbReference>
<feature type="region of interest" description="Disordered" evidence="17">
    <location>
        <begin position="1545"/>
        <end position="1572"/>
    </location>
</feature>
<evidence type="ECO:0000256" key="11">
    <source>
        <dbReference type="ARBA" id="ARBA00022842"/>
    </source>
</evidence>
<dbReference type="CDD" id="cd02733">
    <property type="entry name" value="RNAP_II_RPB1_N"/>
    <property type="match status" value="1"/>
</dbReference>
<dbReference type="InterPro" id="IPR007066">
    <property type="entry name" value="RNA_pol_Rpb1_3"/>
</dbReference>
<comment type="subcellular location">
    <subcellularLocation>
        <location evidence="1">Nucleus</location>
    </subcellularLocation>
</comment>
<dbReference type="Gene3D" id="6.10.250.2940">
    <property type="match status" value="1"/>
</dbReference>
<dbReference type="InterPro" id="IPR038120">
    <property type="entry name" value="Rpb1_funnel_sf"/>
</dbReference>
<evidence type="ECO:0000256" key="5">
    <source>
        <dbReference type="ARBA" id="ARBA00022553"/>
    </source>
</evidence>
<keyword evidence="20" id="KW-1185">Reference proteome</keyword>
<dbReference type="InterPro" id="IPR007075">
    <property type="entry name" value="RNA_pol_Rpb1_6"/>
</dbReference>
<evidence type="ECO:0000256" key="13">
    <source>
        <dbReference type="ARBA" id="ARBA00023125"/>
    </source>
</evidence>
<feature type="compositionally biased region" description="Low complexity" evidence="17">
    <location>
        <begin position="1608"/>
        <end position="1904"/>
    </location>
</feature>
<keyword evidence="15" id="KW-0539">Nucleus</keyword>
<dbReference type="Gene3D" id="4.10.860.120">
    <property type="entry name" value="RNA polymerase II, clamp domain"/>
    <property type="match status" value="2"/>
</dbReference>
<sequence length="1913" mass="210688">MLMYEVADSTAPLRTVKRVQFGILSPDEIKRMSVTEGGILYPETMEAGKPKLGGLMDPRQGVIDRMSRCQTCAGNMSQCPGHFGHIELAKPVFHVPMMTKIVKILRCVCFFCSKLLIDPQSEKVKEILIKTAHHPQRRLNYIYDECKGKSICEAPSTGGQQDQPDAEAGGAAFSEGIGGEVTVRSGCSRYQPKIRKTGLDLSAEWNKVNDESQERKIALSAERVLEIFKRISDDDCHVLGMNVRFARPDWMITTVLPVPPLPVRPAVVMHGAAKNQDDLTHKLSDIIKANNQLRRNEQSGAAAHIIQEDTKMLQYHCTTLIDNEIPGLPKATQKSGRPLKSVKQRLKGKEGRIRGNLMGKRVDFSGRTVITADPNIGIHQVGVPRTIALNLTFPEVVTPFNIEWLQELVRNGANHYPGAKYIIRDNGDRIDLRYHPKAADLTLQIGYIVERHMMDDDYVVFNRQPTLHKMSMMCHRVKVLPWSTFRLNLSVTTPYNADFDGDEMNLHMPQSLETKAEIAQLATVPRMIITPQSNRPVMGIVQDTLTAVRKMTKRDVFITRAEMMNLLMYLPSWDGRMPNPAILKPQPLWTGKQLFSLIIPPRINCVRTHFTHPDEEDNGPYKWISPGDTKVLVEDGQLLSGILCKKSLGASAGSLVHIVALECSHMDAGRFYGEIQTVVNNWLLIEGHTIGIGDTIADNKTYSDIRETIKKAKENVEDVINQAHHDELTPTPGNTLRQTFENMVNKILNDAREKTGSCAQKSLSEFNNFNAMVVSGAKGSKINISQVIACVGQQNVEGKRIPFGFCHRTLPHFIKDDYGPESRGFVENSYLAGLTPTEFYFHAMGGREGLIDTAVKTAETGYIQRRLIKAMESVMVKYDNTVRNQIEQVIQLRYGEDGLDACHVEFQAVPIIKPSNPAFERNFRFDLSNERMLRRCMTEEQMRRVLHDNNCQQELEREWNQLQADRKELRAIFPRGDARTVLPCNIQRLIWNATKIFKLNVRRPTDLHPTRVVQGVRGLCEQLCIVKGDDKLSREANNNATLLMACLIRSSLCCKKVIEEHRLSAEAFEWLLGEIESRFQLAHVHPGEMVGALAAQSLGEPATQMTLNTFHYAGVSAKNVTLGVPRLKEIINVSKRPKTPSLTVFLTGQAAIDAEKAKDVLCRLEHTTLRKVVANTAIYYDPDPRNTVIKEDRDWVSLYYDLGDFDVARASPWMLRIELDRKRMVDKKLTMESIAEKVSASFGNDLSCIFNDDNSEKLVLRIRIMGQDGEKDDEEEAAATGVDKLEDQTFLRLIEQNLLSDMTLQGIESIAKVYMHLPKEDSKKRVMFNEDGSYHYVADWILETDGTCLMKVLAERNVDPVRTVSNDIVEIFEVLGIEAVRKAIEREMNHVISFDGSYVNYRHLALLCDIMTVKGHLMAITRHGINRQDTGALARCSFEETVDILMEAASSAEVDPVKGVSENIMLGQLARIGTGCFDLLLDHEQCRFAMEIPMGTGLGTTGIIFGGAASPTGGGFTPHATPWNSGATPYAGAWSPAITPGMTPAGGFSPAGASEAGMSPGGGMSPFSPGAAFSPKTPDGAYMGVGEFSPPYSPASPGFMPPSPATPQSPGYSPDGSSPGYSPTSPGYAPTSPVYSPTSPRYSPSTGSPSSPSYSPTSPSYSPTSPSYSPTSPSYSPTSPSYSPTSPSYSPTSPSYSPTSPSYSPTSPSYSPTSPSYSPTSPSYSPTSPAYSPTSPSYSPTSPTYSPTSPTYSPTSPTYSPTSPTYSPTSPTYSPTSPTYSPTSPTYSPTSPTYSPTSPTYSPTSPTYSPTSPTYSPTSPTYSPTSPTYSPTSPTYSPTSPTYSPTSPTYSPTSPTYSPTSPTYSPTSPTYSPTSPTYSPTSPTYSPTSPTYSPSSPTYSPSSPNQQNEPKND</sequence>
<comment type="caution">
    <text evidence="19">The sequence shown here is derived from an EMBL/GenBank/DDBJ whole genome shotgun (WGS) entry which is preliminary data.</text>
</comment>
<evidence type="ECO:0000256" key="16">
    <source>
        <dbReference type="RuleBase" id="RU004279"/>
    </source>
</evidence>
<dbReference type="Pfam" id="PF00623">
    <property type="entry name" value="RNA_pol_Rpb1_2"/>
    <property type="match status" value="1"/>
</dbReference>
<dbReference type="Gene3D" id="1.10.132.30">
    <property type="match status" value="1"/>
</dbReference>
<protein>
    <recommendedName>
        <fullName evidence="16">DNA-directed RNA polymerase subunit</fullName>
        <ecNumber evidence="16">2.7.7.6</ecNumber>
    </recommendedName>
</protein>
<keyword evidence="3 16" id="KW-0240">DNA-directed RNA polymerase</keyword>
<evidence type="ECO:0000313" key="20">
    <source>
        <dbReference type="Proteomes" id="UP000215902"/>
    </source>
</evidence>
<dbReference type="STRING" id="282301.A0A267FN12"/>
<dbReference type="Gene3D" id="1.10.274.100">
    <property type="entry name" value="RNA polymerase Rpb1, domain 3"/>
    <property type="match status" value="1"/>
</dbReference>
<dbReference type="FunFam" id="3.30.1490.180:FF:000001">
    <property type="entry name" value="DNA-directed RNA polymerase subunit"/>
    <property type="match status" value="1"/>
</dbReference>
<dbReference type="Gene3D" id="2.40.40.20">
    <property type="match status" value="1"/>
</dbReference>
<dbReference type="FunFam" id="3.30.1360.140:FF:000001">
    <property type="entry name" value="DNA-directed RNA polymerase subunit"/>
    <property type="match status" value="1"/>
</dbReference>
<evidence type="ECO:0000256" key="6">
    <source>
        <dbReference type="ARBA" id="ARBA00022679"/>
    </source>
</evidence>
<dbReference type="Gene3D" id="6.20.50.80">
    <property type="match status" value="1"/>
</dbReference>
<evidence type="ECO:0000256" key="3">
    <source>
        <dbReference type="ARBA" id="ARBA00022478"/>
    </source>
</evidence>
<dbReference type="GO" id="GO:0046872">
    <property type="term" value="F:metal ion binding"/>
    <property type="evidence" value="ECO:0007669"/>
    <property type="project" value="UniProtKB-KW"/>
</dbReference>
<evidence type="ECO:0000256" key="9">
    <source>
        <dbReference type="ARBA" id="ARBA00022737"/>
    </source>
</evidence>
<dbReference type="Pfam" id="PF05001">
    <property type="entry name" value="RNA_pol_Rpb1_R"/>
    <property type="match status" value="18"/>
</dbReference>
<evidence type="ECO:0000256" key="10">
    <source>
        <dbReference type="ARBA" id="ARBA00022833"/>
    </source>
</evidence>
<evidence type="ECO:0000256" key="14">
    <source>
        <dbReference type="ARBA" id="ARBA00023163"/>
    </source>
</evidence>